<dbReference type="PANTHER" id="PTHR34400:SF4">
    <property type="entry name" value="MEMBRANE PROTEIN"/>
    <property type="match status" value="1"/>
</dbReference>
<dbReference type="PANTHER" id="PTHR34400">
    <property type="match status" value="1"/>
</dbReference>
<dbReference type="InterPro" id="IPR026820">
    <property type="entry name" value="VioB/RebD_dom"/>
</dbReference>
<name>A0AAE3KQX4_9CYAN</name>
<dbReference type="AlphaFoldDB" id="A0AAE3KQX4"/>
<dbReference type="RefSeq" id="WP_254010639.1">
    <property type="nucleotide sequence ID" value="NZ_JAMZMM010000029.1"/>
</dbReference>
<accession>A0AAE3KQX4</accession>
<evidence type="ECO:0000259" key="1">
    <source>
        <dbReference type="Pfam" id="PF12902"/>
    </source>
</evidence>
<dbReference type="InterPro" id="IPR012347">
    <property type="entry name" value="Ferritin-like"/>
</dbReference>
<sequence>MTTDNGLGLITTVKDLHDYLITAMVIEHATIPPYMTALYSLKPGKNLEAAHIIRQVVVEEMLHLTLVANVFNAVGGNMKSTLTHPDFIPQYPTNLPTGSTDFEVNLSPFSIDTVHTFLNIERAYEVPEDTPIVDARPLQNSLLRILGTNSPYPFYSIGLFYAEIIRGLNALYRQMGNALFCGKRERQITPEYYYNGGGEIIEVTDLRSAIRALKVIQEQGEGSRTGAIYDAEREMGHYFRFQQLELGQFYVVNKDEPELSDQPDHPTGPCFEVDWDAVYPLKINAKLSDYHPEDSELYLAAKEFQTSYSKFLAEIEYSFNGHRKHLIPAVGRMFVLKEQATNLIRNPIPGMNGVNAAPVFRLD</sequence>
<keyword evidence="3" id="KW-1185">Reference proteome</keyword>
<protein>
    <submittedName>
        <fullName evidence="2">Ferritin-like protein</fullName>
    </submittedName>
</protein>
<reference evidence="2" key="1">
    <citation type="submission" date="2022-06" db="EMBL/GenBank/DDBJ databases">
        <title>New cyanobacteria of genus Symplocastrum in benthos of Lake Baikal.</title>
        <authorList>
            <person name="Sorokovikova E."/>
            <person name="Tikhonova I."/>
            <person name="Krasnopeev A."/>
            <person name="Evseev P."/>
            <person name="Gladkikh A."/>
            <person name="Belykh O."/>
        </authorList>
    </citation>
    <scope>NUCLEOTIDE SEQUENCE</scope>
    <source>
        <strain evidence="2">BBK-W-15</strain>
    </source>
</reference>
<organism evidence="2 3">
    <name type="scientific">Limnofasciculus baicalensis BBK-W-15</name>
    <dbReference type="NCBI Taxonomy" id="2699891"/>
    <lineage>
        <taxon>Bacteria</taxon>
        <taxon>Bacillati</taxon>
        <taxon>Cyanobacteriota</taxon>
        <taxon>Cyanophyceae</taxon>
        <taxon>Coleofasciculales</taxon>
        <taxon>Coleofasciculaceae</taxon>
        <taxon>Limnofasciculus</taxon>
        <taxon>Limnofasciculus baicalensis</taxon>
    </lineage>
</organism>
<evidence type="ECO:0000313" key="3">
    <source>
        <dbReference type="Proteomes" id="UP001204953"/>
    </source>
</evidence>
<evidence type="ECO:0000313" key="2">
    <source>
        <dbReference type="EMBL" id="MCP2727832.1"/>
    </source>
</evidence>
<proteinExistence type="predicted"/>
<feature type="domain" description="Iminophenyl-pyruvate dimer synthase" evidence="1">
    <location>
        <begin position="20"/>
        <end position="245"/>
    </location>
</feature>
<dbReference type="Gene3D" id="1.20.1260.10">
    <property type="match status" value="1"/>
</dbReference>
<dbReference type="EMBL" id="JAMZMM010000029">
    <property type="protein sequence ID" value="MCP2727832.1"/>
    <property type="molecule type" value="Genomic_DNA"/>
</dbReference>
<dbReference type="Proteomes" id="UP001204953">
    <property type="component" value="Unassembled WGS sequence"/>
</dbReference>
<gene>
    <name evidence="2" type="ORF">NJ959_04990</name>
</gene>
<dbReference type="Pfam" id="PF12902">
    <property type="entry name" value="Ferritin-like"/>
    <property type="match status" value="1"/>
</dbReference>
<comment type="caution">
    <text evidence="2">The sequence shown here is derived from an EMBL/GenBank/DDBJ whole genome shotgun (WGS) entry which is preliminary data.</text>
</comment>